<dbReference type="HOGENOM" id="CLU_1383300_0_0_11"/>
<name>I0V7Y6_9PSEU</name>
<dbReference type="STRING" id="882086.SacxiDRAFT_4049"/>
<protein>
    <recommendedName>
        <fullName evidence="3">HEAT repeat protein</fullName>
    </recommendedName>
</protein>
<evidence type="ECO:0000313" key="1">
    <source>
        <dbReference type="EMBL" id="EID56239.1"/>
    </source>
</evidence>
<dbReference type="SUPFAM" id="SSF48371">
    <property type="entry name" value="ARM repeat"/>
    <property type="match status" value="1"/>
</dbReference>
<gene>
    <name evidence="1" type="ORF">SacxiDRAFT_4049</name>
</gene>
<sequence length="197" mass="21447">MSYLSPRFVVRSDSPEREVGEYARAYGWPKVLDIPEDPESGDVRSVEWEITGGARLRFFRDGATGGSCFFVEAQYSELCLSMTRHAVAGIAVYTRAELLNAFDIAAHGSEERSRALLLAALGAPPAHDADVHRRIREALGDSNVGVRSAAVHAMSYSPASEYIPVLRDAATSDPDSKVREEATELLDVFAQVGIGEM</sequence>
<dbReference type="Pfam" id="PF13646">
    <property type="entry name" value="HEAT_2"/>
    <property type="match status" value="1"/>
</dbReference>
<dbReference type="InterPro" id="IPR016024">
    <property type="entry name" value="ARM-type_fold"/>
</dbReference>
<accession>I0V7Y6</accession>
<dbReference type="InterPro" id="IPR011989">
    <property type="entry name" value="ARM-like"/>
</dbReference>
<proteinExistence type="predicted"/>
<dbReference type="EMBL" id="JH636049">
    <property type="protein sequence ID" value="EID56239.1"/>
    <property type="molecule type" value="Genomic_DNA"/>
</dbReference>
<dbReference type="Gene3D" id="1.25.10.10">
    <property type="entry name" value="Leucine-rich Repeat Variant"/>
    <property type="match status" value="1"/>
</dbReference>
<dbReference type="eggNOG" id="ENOG502ZI46">
    <property type="taxonomic scope" value="Bacteria"/>
</dbReference>
<keyword evidence="2" id="KW-1185">Reference proteome</keyword>
<dbReference type="AlphaFoldDB" id="I0V7Y6"/>
<evidence type="ECO:0000313" key="2">
    <source>
        <dbReference type="Proteomes" id="UP000004691"/>
    </source>
</evidence>
<evidence type="ECO:0008006" key="3">
    <source>
        <dbReference type="Google" id="ProtNLM"/>
    </source>
</evidence>
<dbReference type="Proteomes" id="UP000004691">
    <property type="component" value="Unassembled WGS sequence"/>
</dbReference>
<organism evidence="1 2">
    <name type="scientific">Saccharomonospora xinjiangensis XJ-54</name>
    <dbReference type="NCBI Taxonomy" id="882086"/>
    <lineage>
        <taxon>Bacteria</taxon>
        <taxon>Bacillati</taxon>
        <taxon>Actinomycetota</taxon>
        <taxon>Actinomycetes</taxon>
        <taxon>Pseudonocardiales</taxon>
        <taxon>Pseudonocardiaceae</taxon>
        <taxon>Saccharomonospora</taxon>
    </lineage>
</organism>
<reference evidence="1 2" key="1">
    <citation type="submission" date="2012-01" db="EMBL/GenBank/DDBJ databases">
        <title>Improved High-Quality Draft sequence of Saccharomonospora xinjiangensis XJ-54.</title>
        <authorList>
            <consortium name="US DOE Joint Genome Institute"/>
            <person name="Lucas S."/>
            <person name="Han J."/>
            <person name="Lapidus A."/>
            <person name="Cheng J.-F."/>
            <person name="Goodwin L."/>
            <person name="Pitluck S."/>
            <person name="Peters L."/>
            <person name="Mikhailova N."/>
            <person name="Teshima H."/>
            <person name="Detter J.C."/>
            <person name="Han C."/>
            <person name="Tapia R."/>
            <person name="Land M."/>
            <person name="Hauser L."/>
            <person name="Kyrpides N."/>
            <person name="Ivanova N."/>
            <person name="Pagani I."/>
            <person name="Brambilla E.-M."/>
            <person name="Klenk H.-P."/>
            <person name="Woyke T."/>
        </authorList>
    </citation>
    <scope>NUCLEOTIDE SEQUENCE [LARGE SCALE GENOMIC DNA]</scope>
    <source>
        <strain evidence="1 2">XJ-54</strain>
    </source>
</reference>